<sequence length="140" mass="15454">MHAHSTALQDRGSHVIQNSALRIALGALKSPVCGSVPFWERLLSSPCHTEPSLFRTTPNLPLPLGVMPSTPSLNAAGSHFMAPCHINRILHHWGTKGSHTRFIHTGILHYLKTIVLCQGIEEGGITHKHSRWLRSITTYT</sequence>
<protein>
    <submittedName>
        <fullName evidence="1">Uncharacterized protein</fullName>
    </submittedName>
</protein>
<name>A0A5B7D8C5_PORTR</name>
<keyword evidence="2" id="KW-1185">Reference proteome</keyword>
<accession>A0A5B7D8C5</accession>
<evidence type="ECO:0000313" key="1">
    <source>
        <dbReference type="EMBL" id="MPC17452.1"/>
    </source>
</evidence>
<organism evidence="1 2">
    <name type="scientific">Portunus trituberculatus</name>
    <name type="common">Swimming crab</name>
    <name type="synonym">Neptunus trituberculatus</name>
    <dbReference type="NCBI Taxonomy" id="210409"/>
    <lineage>
        <taxon>Eukaryota</taxon>
        <taxon>Metazoa</taxon>
        <taxon>Ecdysozoa</taxon>
        <taxon>Arthropoda</taxon>
        <taxon>Crustacea</taxon>
        <taxon>Multicrustacea</taxon>
        <taxon>Malacostraca</taxon>
        <taxon>Eumalacostraca</taxon>
        <taxon>Eucarida</taxon>
        <taxon>Decapoda</taxon>
        <taxon>Pleocyemata</taxon>
        <taxon>Brachyura</taxon>
        <taxon>Eubrachyura</taxon>
        <taxon>Portunoidea</taxon>
        <taxon>Portunidae</taxon>
        <taxon>Portuninae</taxon>
        <taxon>Portunus</taxon>
    </lineage>
</organism>
<dbReference type="Proteomes" id="UP000324222">
    <property type="component" value="Unassembled WGS sequence"/>
</dbReference>
<proteinExistence type="predicted"/>
<gene>
    <name evidence="1" type="ORF">E2C01_010311</name>
</gene>
<dbReference type="EMBL" id="VSRR010000590">
    <property type="protein sequence ID" value="MPC17452.1"/>
    <property type="molecule type" value="Genomic_DNA"/>
</dbReference>
<reference evidence="1 2" key="1">
    <citation type="submission" date="2019-05" db="EMBL/GenBank/DDBJ databases">
        <title>Another draft genome of Portunus trituberculatus and its Hox gene families provides insights of decapod evolution.</title>
        <authorList>
            <person name="Jeong J.-H."/>
            <person name="Song I."/>
            <person name="Kim S."/>
            <person name="Choi T."/>
            <person name="Kim D."/>
            <person name="Ryu S."/>
            <person name="Kim W."/>
        </authorList>
    </citation>
    <scope>NUCLEOTIDE SEQUENCE [LARGE SCALE GENOMIC DNA]</scope>
    <source>
        <tissue evidence="1">Muscle</tissue>
    </source>
</reference>
<comment type="caution">
    <text evidence="1">The sequence shown here is derived from an EMBL/GenBank/DDBJ whole genome shotgun (WGS) entry which is preliminary data.</text>
</comment>
<evidence type="ECO:0000313" key="2">
    <source>
        <dbReference type="Proteomes" id="UP000324222"/>
    </source>
</evidence>
<dbReference type="AlphaFoldDB" id="A0A5B7D8C5"/>